<proteinExistence type="inferred from homology"/>
<keyword evidence="7 10" id="KW-0249">Electron transport</keyword>
<organism evidence="11 12">
    <name type="scientific">Tolumonas osonensis</name>
    <dbReference type="NCBI Taxonomy" id="675874"/>
    <lineage>
        <taxon>Bacteria</taxon>
        <taxon>Pseudomonadati</taxon>
        <taxon>Pseudomonadota</taxon>
        <taxon>Gammaproteobacteria</taxon>
        <taxon>Aeromonadales</taxon>
        <taxon>Aeromonadaceae</taxon>
        <taxon>Tolumonas</taxon>
    </lineage>
</organism>
<dbReference type="GO" id="GO:0055085">
    <property type="term" value="P:transmembrane transport"/>
    <property type="evidence" value="ECO:0007669"/>
    <property type="project" value="InterPro"/>
</dbReference>
<dbReference type="Proteomes" id="UP000585721">
    <property type="component" value="Unassembled WGS sequence"/>
</dbReference>
<comment type="similarity">
    <text evidence="10">Belongs to the NqrB/RnfD family.</text>
</comment>
<keyword evidence="3 10" id="KW-0285">Flavoprotein</keyword>
<sequence>MMILRAPHAHEGISIKKVMFKVNMALAPALLLGILQFGMPALFLVVATVISALTCEVIAMKLNPQTQGEINDGAAILTALILAMSLPPHAPLWLGALGAVFAIFFGKQVYGGLGQNLFNPAMLARVVLLISFPVEMTKWINPSAFYDGVWYKMGVDGVSGATTLGLSKEGTESSFHWLAHVLGTSTGSLGETSAILMLAGGLWLIQQQVFTWHVPVATLAGCLLPGTAMWLADPAAVPEPLAQLTSGGLLMCAFFIATDPVTTPTSNRGKLIFGAGTGFLIFVIRTFGNFPEGVAFSILIMNAFTPLIDQYTRPRMYGYDLKTEEK</sequence>
<keyword evidence="10" id="KW-0997">Cell inner membrane</keyword>
<keyword evidence="12" id="KW-1185">Reference proteome</keyword>
<keyword evidence="4 10" id="KW-0288">FMN</keyword>
<evidence type="ECO:0000313" key="12">
    <source>
        <dbReference type="Proteomes" id="UP000585721"/>
    </source>
</evidence>
<dbReference type="InterPro" id="IPR011303">
    <property type="entry name" value="RnfD_bac"/>
</dbReference>
<feature type="transmembrane region" description="Helical" evidence="10">
    <location>
        <begin position="271"/>
        <end position="288"/>
    </location>
</feature>
<feature type="transmembrane region" description="Helical" evidence="10">
    <location>
        <begin position="244"/>
        <end position="262"/>
    </location>
</feature>
<dbReference type="NCBIfam" id="TIGR01946">
    <property type="entry name" value="rnfD"/>
    <property type="match status" value="1"/>
</dbReference>
<keyword evidence="6 10" id="KW-1278">Translocase</keyword>
<dbReference type="EMBL" id="JACHGR010000004">
    <property type="protein sequence ID" value="MBB6055555.1"/>
    <property type="molecule type" value="Genomic_DNA"/>
</dbReference>
<comment type="function">
    <text evidence="10">Part of a membrane-bound complex that couples electron transfer with translocation of ions across the membrane.</text>
</comment>
<evidence type="ECO:0000256" key="5">
    <source>
        <dbReference type="ARBA" id="ARBA00022692"/>
    </source>
</evidence>
<evidence type="ECO:0000256" key="7">
    <source>
        <dbReference type="ARBA" id="ARBA00022982"/>
    </source>
</evidence>
<name>A0A841GJQ3_9GAMM</name>
<evidence type="ECO:0000256" key="10">
    <source>
        <dbReference type="HAMAP-Rule" id="MF_00462"/>
    </source>
</evidence>
<dbReference type="GO" id="GO:0005886">
    <property type="term" value="C:plasma membrane"/>
    <property type="evidence" value="ECO:0007669"/>
    <property type="project" value="UniProtKB-SubCell"/>
</dbReference>
<reference evidence="11 12" key="1">
    <citation type="submission" date="2020-08" db="EMBL/GenBank/DDBJ databases">
        <title>Genomic Encyclopedia of Type Strains, Phase IV (KMG-IV): sequencing the most valuable type-strain genomes for metagenomic binning, comparative biology and taxonomic classification.</title>
        <authorList>
            <person name="Goeker M."/>
        </authorList>
    </citation>
    <scope>NUCLEOTIDE SEQUENCE [LARGE SCALE GENOMIC DNA]</scope>
    <source>
        <strain evidence="11 12">DSM 22975</strain>
    </source>
</reference>
<dbReference type="Pfam" id="PF03116">
    <property type="entry name" value="NQR2_RnfD_RnfE"/>
    <property type="match status" value="1"/>
</dbReference>
<evidence type="ECO:0000256" key="8">
    <source>
        <dbReference type="ARBA" id="ARBA00022989"/>
    </source>
</evidence>
<dbReference type="PANTHER" id="PTHR30578:SF0">
    <property type="entry name" value="ION-TRANSLOCATING OXIDOREDUCTASE COMPLEX SUBUNIT D"/>
    <property type="match status" value="1"/>
</dbReference>
<keyword evidence="2 10" id="KW-0597">Phosphoprotein</keyword>
<dbReference type="GO" id="GO:0022900">
    <property type="term" value="P:electron transport chain"/>
    <property type="evidence" value="ECO:0007669"/>
    <property type="project" value="UniProtKB-UniRule"/>
</dbReference>
<comment type="cofactor">
    <cofactor evidence="10">
        <name>FMN</name>
        <dbReference type="ChEBI" id="CHEBI:58210"/>
    </cofactor>
</comment>
<evidence type="ECO:0000256" key="4">
    <source>
        <dbReference type="ARBA" id="ARBA00022643"/>
    </source>
</evidence>
<comment type="caution">
    <text evidence="11">The sequence shown here is derived from an EMBL/GenBank/DDBJ whole genome shotgun (WGS) entry which is preliminary data.</text>
</comment>
<keyword evidence="9 10" id="KW-0472">Membrane</keyword>
<comment type="subcellular location">
    <subcellularLocation>
        <location evidence="10">Cell inner membrane</location>
        <topology evidence="10">Multi-pass membrane protein</topology>
    </subcellularLocation>
</comment>
<evidence type="ECO:0000256" key="6">
    <source>
        <dbReference type="ARBA" id="ARBA00022967"/>
    </source>
</evidence>
<evidence type="ECO:0000256" key="3">
    <source>
        <dbReference type="ARBA" id="ARBA00022630"/>
    </source>
</evidence>
<dbReference type="AlphaFoldDB" id="A0A841GJQ3"/>
<evidence type="ECO:0000256" key="2">
    <source>
        <dbReference type="ARBA" id="ARBA00022553"/>
    </source>
</evidence>
<accession>A0A841GJQ3</accession>
<feature type="transmembrane region" description="Helical" evidence="10">
    <location>
        <begin position="75"/>
        <end position="105"/>
    </location>
</feature>
<keyword evidence="10" id="KW-1003">Cell membrane</keyword>
<protein>
    <recommendedName>
        <fullName evidence="10">Ion-translocating oxidoreductase complex subunit D</fullName>
        <ecNumber evidence="10">7.-.-.-</ecNumber>
    </recommendedName>
    <alternativeName>
        <fullName evidence="10">Rnf electron transport complex subunit D</fullName>
    </alternativeName>
</protein>
<feature type="modified residue" description="FMN phosphoryl threonine" evidence="10">
    <location>
        <position position="162"/>
    </location>
</feature>
<dbReference type="InterPro" id="IPR004338">
    <property type="entry name" value="NqrB/RnfD"/>
</dbReference>
<keyword evidence="5 10" id="KW-0812">Transmembrane</keyword>
<evidence type="ECO:0000256" key="9">
    <source>
        <dbReference type="ARBA" id="ARBA00023136"/>
    </source>
</evidence>
<evidence type="ECO:0000313" key="11">
    <source>
        <dbReference type="EMBL" id="MBB6055555.1"/>
    </source>
</evidence>
<dbReference type="PANTHER" id="PTHR30578">
    <property type="entry name" value="ELECTRON TRANSPORT COMPLEX PROTEIN RNFD"/>
    <property type="match status" value="1"/>
</dbReference>
<dbReference type="EC" id="7.-.-.-" evidence="10"/>
<feature type="transmembrane region" description="Helical" evidence="10">
    <location>
        <begin position="212"/>
        <end position="232"/>
    </location>
</feature>
<dbReference type="RefSeq" id="WP_188026326.1">
    <property type="nucleotide sequence ID" value="NZ_JACHGR010000004.1"/>
</dbReference>
<keyword evidence="8 10" id="KW-1133">Transmembrane helix</keyword>
<dbReference type="HAMAP" id="MF_00462">
    <property type="entry name" value="RsxD_RnfD"/>
    <property type="match status" value="1"/>
</dbReference>
<comment type="caution">
    <text evidence="10">Lacks conserved residue(s) required for the propagation of feature annotation.</text>
</comment>
<keyword evidence="1 10" id="KW-0813">Transport</keyword>
<evidence type="ECO:0000256" key="1">
    <source>
        <dbReference type="ARBA" id="ARBA00022448"/>
    </source>
</evidence>
<comment type="subunit">
    <text evidence="10">The complex is composed of six subunits: RnfA, RnfB, RnfC, RnfD, RnfE and RnfG.</text>
</comment>
<gene>
    <name evidence="10" type="primary">rnfD</name>
    <name evidence="11" type="ORF">HNR75_001461</name>
</gene>